<feature type="non-terminal residue" evidence="1">
    <location>
        <position position="1"/>
    </location>
</feature>
<dbReference type="AlphaFoldDB" id="A0A498IFA7"/>
<name>A0A498IFA7_MALDO</name>
<keyword evidence="2" id="KW-1185">Reference proteome</keyword>
<protein>
    <submittedName>
        <fullName evidence="1">Uncharacterized protein</fullName>
    </submittedName>
</protein>
<accession>A0A498IFA7</accession>
<sequence length="112" mass="13582">FIFCFYFYFYQSQITQASLLEKGRRTFLRENGKMCGHMRNDRIKNEDILGKAGVITIEDKMRKNRIKWFEHVNRRPTNDPVRRYDYELGKIGRGRPRKTLNESINKIWSTWS</sequence>
<reference evidence="1 2" key="1">
    <citation type="submission" date="2018-10" db="EMBL/GenBank/DDBJ databases">
        <title>A high-quality apple genome assembly.</title>
        <authorList>
            <person name="Hu J."/>
        </authorList>
    </citation>
    <scope>NUCLEOTIDE SEQUENCE [LARGE SCALE GENOMIC DNA]</scope>
    <source>
        <strain evidence="2">cv. HFTH1</strain>
        <tissue evidence="1">Young leaf</tissue>
    </source>
</reference>
<comment type="caution">
    <text evidence="1">The sequence shown here is derived from an EMBL/GenBank/DDBJ whole genome shotgun (WGS) entry which is preliminary data.</text>
</comment>
<gene>
    <name evidence="1" type="ORF">DVH24_041358</name>
</gene>
<dbReference type="EMBL" id="RDQH01000339">
    <property type="protein sequence ID" value="RXH80211.1"/>
    <property type="molecule type" value="Genomic_DNA"/>
</dbReference>
<proteinExistence type="predicted"/>
<organism evidence="1 2">
    <name type="scientific">Malus domestica</name>
    <name type="common">Apple</name>
    <name type="synonym">Pyrus malus</name>
    <dbReference type="NCBI Taxonomy" id="3750"/>
    <lineage>
        <taxon>Eukaryota</taxon>
        <taxon>Viridiplantae</taxon>
        <taxon>Streptophyta</taxon>
        <taxon>Embryophyta</taxon>
        <taxon>Tracheophyta</taxon>
        <taxon>Spermatophyta</taxon>
        <taxon>Magnoliopsida</taxon>
        <taxon>eudicotyledons</taxon>
        <taxon>Gunneridae</taxon>
        <taxon>Pentapetalae</taxon>
        <taxon>rosids</taxon>
        <taxon>fabids</taxon>
        <taxon>Rosales</taxon>
        <taxon>Rosaceae</taxon>
        <taxon>Amygdaloideae</taxon>
        <taxon>Maleae</taxon>
        <taxon>Malus</taxon>
    </lineage>
</organism>
<evidence type="ECO:0000313" key="1">
    <source>
        <dbReference type="EMBL" id="RXH80211.1"/>
    </source>
</evidence>
<evidence type="ECO:0000313" key="2">
    <source>
        <dbReference type="Proteomes" id="UP000290289"/>
    </source>
</evidence>
<dbReference type="Proteomes" id="UP000290289">
    <property type="component" value="Chromosome 13"/>
</dbReference>